<proteinExistence type="inferred from homology"/>
<keyword evidence="9 10" id="KW-0472">Membrane</keyword>
<name>A0AAN6UT44_9PEZI</name>
<sequence length="617" mass="65209">MAPVIPSAELRLSYPLYAVDFDPQDADRLVVGGGGGAARSGVGNKVSVLDASREDSIQTVSEIELSSDEDSVNTIAVGPRTKSSVLLCAGINSAHADLKKGKNEHFRIFAADLPSKTKAGASDPKIVEVSRTALFSATDADTYQRLLRVSDQVGAVATGTTGRVDKAQIAIFDMPSADSNAPTPTQRGRLQLAKEAMDMDLLKISDDEHQLLYCNDYDINILNITKTPTDPYCVFTMPHDESTGAKDRPSLRCIRYLTPTFVLAVSNLPKAGGAVLQVFRLPKPSDLGKPDKEGKARLALAVHLPKSVSRATGLAVRNLSPPPTPAAKQGSTEFVLAVTGQDSSITILTLQHQTVANVNLVTKLHPVTTLKQVHLGPISGLAFSPVSTPPPSSPSPSTPRPQTLKLASIGSMANTVVVHTLPLRPLSETTTTNTTTANRRYVLALKSSPPSNTALLIGFGLAFALLAVLLHGILEVQGLARPLVGARHVTPVRWQRAYAGTPSLPHLLPPPSVATAAAAAATGAAELGGVWEKYGAMGAERVVLNAPSQDGDGVEVEGHDAARHGEAKGWEEMKADQQAAWKERLKRAGHWGEEMGEAVFKGVLFGEIGGMVGAMVR</sequence>
<dbReference type="GO" id="GO:0003400">
    <property type="term" value="P:regulation of COPII vesicle coating"/>
    <property type="evidence" value="ECO:0007669"/>
    <property type="project" value="UniProtKB-UniRule"/>
</dbReference>
<comment type="caution">
    <text evidence="12">The sequence shown here is derived from an EMBL/GenBank/DDBJ whole genome shotgun (WGS) entry which is preliminary data.</text>
</comment>
<feature type="region of interest" description="Disordered" evidence="11">
    <location>
        <begin position="384"/>
        <end position="403"/>
    </location>
</feature>
<accession>A0AAN6UT44</accession>
<evidence type="ECO:0000256" key="5">
    <source>
        <dbReference type="ARBA" id="ARBA00022824"/>
    </source>
</evidence>
<dbReference type="GO" id="GO:0005085">
    <property type="term" value="F:guanyl-nucleotide exchange factor activity"/>
    <property type="evidence" value="ECO:0007669"/>
    <property type="project" value="InterPro"/>
</dbReference>
<keyword evidence="1 10" id="KW-0813">Transport</keyword>
<gene>
    <name evidence="12" type="ORF">BT67DRAFT_414674</name>
</gene>
<dbReference type="InterPro" id="IPR015943">
    <property type="entry name" value="WD40/YVTN_repeat-like_dom_sf"/>
</dbReference>
<dbReference type="AlphaFoldDB" id="A0AAN6UT44"/>
<comment type="function">
    <text evidence="10">Guanine nucleotide-exchange factor (GEF) required for the formation or budding of transport vesicles from the ER.</text>
</comment>
<keyword evidence="5 10" id="KW-0256">Endoplasmic reticulum</keyword>
<reference evidence="12" key="2">
    <citation type="submission" date="2023-05" db="EMBL/GenBank/DDBJ databases">
        <authorList>
            <consortium name="Lawrence Berkeley National Laboratory"/>
            <person name="Steindorff A."/>
            <person name="Hensen N."/>
            <person name="Bonometti L."/>
            <person name="Westerberg I."/>
            <person name="Brannstrom I.O."/>
            <person name="Guillou S."/>
            <person name="Cros-Aarteil S."/>
            <person name="Calhoun S."/>
            <person name="Haridas S."/>
            <person name="Kuo A."/>
            <person name="Mondo S."/>
            <person name="Pangilinan J."/>
            <person name="Riley R."/>
            <person name="Labutti K."/>
            <person name="Andreopoulos B."/>
            <person name="Lipzen A."/>
            <person name="Chen C."/>
            <person name="Yanf M."/>
            <person name="Daum C."/>
            <person name="Ng V."/>
            <person name="Clum A."/>
            <person name="Ohm R."/>
            <person name="Martin F."/>
            <person name="Silar P."/>
            <person name="Natvig D."/>
            <person name="Lalanne C."/>
            <person name="Gautier V."/>
            <person name="Ament-Velasquez S.L."/>
            <person name="Kruys A."/>
            <person name="Hutchinson M.I."/>
            <person name="Powell A.J."/>
            <person name="Barry K."/>
            <person name="Miller A.N."/>
            <person name="Grigoriev I.V."/>
            <person name="Debuchy R."/>
            <person name="Gladieux P."/>
            <person name="Thoren M.H."/>
            <person name="Johannesson H."/>
        </authorList>
    </citation>
    <scope>NUCLEOTIDE SEQUENCE</scope>
    <source>
        <strain evidence="12">CBS 123565</strain>
    </source>
</reference>
<evidence type="ECO:0000313" key="12">
    <source>
        <dbReference type="EMBL" id="KAK4137401.1"/>
    </source>
</evidence>
<evidence type="ECO:0000256" key="8">
    <source>
        <dbReference type="ARBA" id="ARBA00022989"/>
    </source>
</evidence>
<reference evidence="12" key="1">
    <citation type="journal article" date="2023" name="Mol. Phylogenet. Evol.">
        <title>Genome-scale phylogeny and comparative genomics of the fungal order Sordariales.</title>
        <authorList>
            <person name="Hensen N."/>
            <person name="Bonometti L."/>
            <person name="Westerberg I."/>
            <person name="Brannstrom I.O."/>
            <person name="Guillou S."/>
            <person name="Cros-Aarteil S."/>
            <person name="Calhoun S."/>
            <person name="Haridas S."/>
            <person name="Kuo A."/>
            <person name="Mondo S."/>
            <person name="Pangilinan J."/>
            <person name="Riley R."/>
            <person name="LaButti K."/>
            <person name="Andreopoulos B."/>
            <person name="Lipzen A."/>
            <person name="Chen C."/>
            <person name="Yan M."/>
            <person name="Daum C."/>
            <person name="Ng V."/>
            <person name="Clum A."/>
            <person name="Steindorff A."/>
            <person name="Ohm R.A."/>
            <person name="Martin F."/>
            <person name="Silar P."/>
            <person name="Natvig D.O."/>
            <person name="Lalanne C."/>
            <person name="Gautier V."/>
            <person name="Ament-Velasquez S.L."/>
            <person name="Kruys A."/>
            <person name="Hutchinson M.I."/>
            <person name="Powell A.J."/>
            <person name="Barry K."/>
            <person name="Miller A.N."/>
            <person name="Grigoriev I.V."/>
            <person name="Debuchy R."/>
            <person name="Gladieux P."/>
            <person name="Hiltunen Thoren M."/>
            <person name="Johannesson H."/>
        </authorList>
    </citation>
    <scope>NUCLEOTIDE SEQUENCE</scope>
    <source>
        <strain evidence="12">CBS 123565</strain>
    </source>
</reference>
<dbReference type="GO" id="GO:0006888">
    <property type="term" value="P:endoplasmic reticulum to Golgi vesicle-mediated transport"/>
    <property type="evidence" value="ECO:0007669"/>
    <property type="project" value="UniProtKB-UniRule"/>
</dbReference>
<evidence type="ECO:0000256" key="6">
    <source>
        <dbReference type="ARBA" id="ARBA00022892"/>
    </source>
</evidence>
<organism evidence="12 13">
    <name type="scientific">Trichocladium antarcticum</name>
    <dbReference type="NCBI Taxonomy" id="1450529"/>
    <lineage>
        <taxon>Eukaryota</taxon>
        <taxon>Fungi</taxon>
        <taxon>Dikarya</taxon>
        <taxon>Ascomycota</taxon>
        <taxon>Pezizomycotina</taxon>
        <taxon>Sordariomycetes</taxon>
        <taxon>Sordariomycetidae</taxon>
        <taxon>Sordariales</taxon>
        <taxon>Chaetomiaceae</taxon>
        <taxon>Trichocladium</taxon>
    </lineage>
</organism>
<dbReference type="GO" id="GO:0005789">
    <property type="term" value="C:endoplasmic reticulum membrane"/>
    <property type="evidence" value="ECO:0007669"/>
    <property type="project" value="UniProtKB-SubCell"/>
</dbReference>
<dbReference type="InterPro" id="IPR045260">
    <property type="entry name" value="Sec12-like"/>
</dbReference>
<evidence type="ECO:0000256" key="1">
    <source>
        <dbReference type="ARBA" id="ARBA00022448"/>
    </source>
</evidence>
<evidence type="ECO:0000256" key="11">
    <source>
        <dbReference type="SAM" id="MobiDB-lite"/>
    </source>
</evidence>
<keyword evidence="3 10" id="KW-0812">Transmembrane</keyword>
<keyword evidence="8 10" id="KW-1133">Transmembrane helix</keyword>
<evidence type="ECO:0000256" key="10">
    <source>
        <dbReference type="RuleBase" id="RU369019"/>
    </source>
</evidence>
<keyword evidence="2 10" id="KW-0853">WD repeat</keyword>
<evidence type="ECO:0000256" key="7">
    <source>
        <dbReference type="ARBA" id="ARBA00022927"/>
    </source>
</evidence>
<evidence type="ECO:0000256" key="3">
    <source>
        <dbReference type="ARBA" id="ARBA00022692"/>
    </source>
</evidence>
<dbReference type="EMBL" id="MU853402">
    <property type="protein sequence ID" value="KAK4137401.1"/>
    <property type="molecule type" value="Genomic_DNA"/>
</dbReference>
<evidence type="ECO:0000256" key="4">
    <source>
        <dbReference type="ARBA" id="ARBA00022737"/>
    </source>
</evidence>
<dbReference type="GO" id="GO:0015031">
    <property type="term" value="P:protein transport"/>
    <property type="evidence" value="ECO:0007669"/>
    <property type="project" value="UniProtKB-KW"/>
</dbReference>
<feature type="transmembrane region" description="Helical" evidence="10">
    <location>
        <begin position="454"/>
        <end position="474"/>
    </location>
</feature>
<comment type="similarity">
    <text evidence="10">Belongs to the WD repeat SEC12 family.</text>
</comment>
<dbReference type="PANTHER" id="PTHR23284">
    <property type="entry name" value="PROLACTIN REGULATORY ELEMENT BINDING PROTEIN"/>
    <property type="match status" value="1"/>
</dbReference>
<dbReference type="SUPFAM" id="SSF50952">
    <property type="entry name" value="Soluble quinoprotein glucose dehydrogenase"/>
    <property type="match status" value="1"/>
</dbReference>
<dbReference type="PANTHER" id="PTHR23284:SF0">
    <property type="entry name" value="PROLACTIN REGULATORY ELEMENT-BINDING PROTEIN"/>
    <property type="match status" value="1"/>
</dbReference>
<evidence type="ECO:0000313" key="13">
    <source>
        <dbReference type="Proteomes" id="UP001304895"/>
    </source>
</evidence>
<evidence type="ECO:0000256" key="9">
    <source>
        <dbReference type="ARBA" id="ARBA00023136"/>
    </source>
</evidence>
<keyword evidence="13" id="KW-1185">Reference proteome</keyword>
<keyword evidence="6" id="KW-0931">ER-Golgi transport</keyword>
<dbReference type="GO" id="GO:0000139">
    <property type="term" value="C:Golgi membrane"/>
    <property type="evidence" value="ECO:0007669"/>
    <property type="project" value="UniProtKB-SubCell"/>
</dbReference>
<dbReference type="Proteomes" id="UP001304895">
    <property type="component" value="Unassembled WGS sequence"/>
</dbReference>
<dbReference type="Gene3D" id="2.130.10.10">
    <property type="entry name" value="YVTN repeat-like/Quinoprotein amine dehydrogenase"/>
    <property type="match status" value="1"/>
</dbReference>
<dbReference type="InterPro" id="IPR011041">
    <property type="entry name" value="Quinoprot_gluc/sorb_DH_b-prop"/>
</dbReference>
<keyword evidence="4 10" id="KW-0677">Repeat</keyword>
<keyword evidence="7 10" id="KW-0653">Protein transport</keyword>
<protein>
    <recommendedName>
        <fullName evidence="10">Guanine nucleotide-exchange factor SEC12</fullName>
    </recommendedName>
</protein>
<evidence type="ECO:0000256" key="2">
    <source>
        <dbReference type="ARBA" id="ARBA00022574"/>
    </source>
</evidence>
<feature type="compositionally biased region" description="Pro residues" evidence="11">
    <location>
        <begin position="387"/>
        <end position="399"/>
    </location>
</feature>
<comment type="subcellular location">
    <subcellularLocation>
        <location evidence="10">Endoplasmic reticulum membrane</location>
        <topology evidence="10">Single-pass type II membrane protein</topology>
    </subcellularLocation>
    <subcellularLocation>
        <location evidence="10">Golgi apparatus membrane</location>
        <topology evidence="10">Single-pass type II membrane protein</topology>
    </subcellularLocation>
</comment>